<gene>
    <name evidence="1" type="ORF">EV182_007679</name>
</gene>
<keyword evidence="2" id="KW-1185">Reference proteome</keyword>
<feature type="non-terminal residue" evidence="1">
    <location>
        <position position="1"/>
    </location>
</feature>
<name>A0ACC1HA69_9FUNG</name>
<accession>A0ACC1HA69</accession>
<evidence type="ECO:0000313" key="1">
    <source>
        <dbReference type="EMBL" id="KAJ1671354.1"/>
    </source>
</evidence>
<evidence type="ECO:0000313" key="2">
    <source>
        <dbReference type="Proteomes" id="UP001145114"/>
    </source>
</evidence>
<dbReference type="EMBL" id="JAMZIH010008794">
    <property type="protein sequence ID" value="KAJ1671354.1"/>
    <property type="molecule type" value="Genomic_DNA"/>
</dbReference>
<comment type="caution">
    <text evidence="1">The sequence shown here is derived from an EMBL/GenBank/DDBJ whole genome shotgun (WGS) entry which is preliminary data.</text>
</comment>
<reference evidence="1" key="1">
    <citation type="submission" date="2022-06" db="EMBL/GenBank/DDBJ databases">
        <title>Phylogenomic reconstructions and comparative analyses of Kickxellomycotina fungi.</title>
        <authorList>
            <person name="Reynolds N.K."/>
            <person name="Stajich J.E."/>
            <person name="Barry K."/>
            <person name="Grigoriev I.V."/>
            <person name="Crous P."/>
            <person name="Smith M.E."/>
        </authorList>
    </citation>
    <scope>NUCLEOTIDE SEQUENCE</scope>
    <source>
        <strain evidence="1">RSA 2271</strain>
    </source>
</reference>
<proteinExistence type="predicted"/>
<dbReference type="Proteomes" id="UP001145114">
    <property type="component" value="Unassembled WGS sequence"/>
</dbReference>
<feature type="non-terminal residue" evidence="1">
    <location>
        <position position="282"/>
    </location>
</feature>
<organism evidence="1 2">
    <name type="scientific">Spiromyces aspiralis</name>
    <dbReference type="NCBI Taxonomy" id="68401"/>
    <lineage>
        <taxon>Eukaryota</taxon>
        <taxon>Fungi</taxon>
        <taxon>Fungi incertae sedis</taxon>
        <taxon>Zoopagomycota</taxon>
        <taxon>Kickxellomycotina</taxon>
        <taxon>Kickxellomycetes</taxon>
        <taxon>Kickxellales</taxon>
        <taxon>Kickxellaceae</taxon>
        <taxon>Spiromyces</taxon>
    </lineage>
</organism>
<sequence>TTLLSELLLDEPFDELTISSEEEAKRTLLVIPHTSGSTGRPKGMLIPHYSLIAQCACEVARDPFLQQASKENRLKPRSALFTLFQTQAYGLYFSAIEYVCRGITTIEGKMFDIQNVLSLVDQYKPSEIRGIPKIYYDWIENFDELCHYDTSSLKGLYSTGIIFAPEMKEKLERLTGLLISSEYGTSESMGVARNEAFGQPPYAVGTLYTSVKLKVIDEQGKLLGPNELGEICVKTLAEMLDYTFLDDGSGKARKPIRDSEGYFYTGDLGMMTEDGVLRVFER</sequence>
<protein>
    <submittedName>
        <fullName evidence="1">Uncharacterized protein</fullName>
    </submittedName>
</protein>